<organism evidence="2 3">
    <name type="scientific">Candidatus Taylorbacteria bacterium RIFCSPHIGHO2_01_FULL_46_22b</name>
    <dbReference type="NCBI Taxonomy" id="1802301"/>
    <lineage>
        <taxon>Bacteria</taxon>
        <taxon>Candidatus Tayloriibacteriota</taxon>
    </lineage>
</organism>
<dbReference type="Proteomes" id="UP000178873">
    <property type="component" value="Unassembled WGS sequence"/>
</dbReference>
<evidence type="ECO:0000313" key="3">
    <source>
        <dbReference type="Proteomes" id="UP000178873"/>
    </source>
</evidence>
<dbReference type="AlphaFoldDB" id="A0A1G2M1H6"/>
<keyword evidence="1" id="KW-1133">Transmembrane helix</keyword>
<keyword evidence="1" id="KW-0812">Transmembrane</keyword>
<feature type="transmembrane region" description="Helical" evidence="1">
    <location>
        <begin position="7"/>
        <end position="28"/>
    </location>
</feature>
<evidence type="ECO:0000313" key="2">
    <source>
        <dbReference type="EMBL" id="OHA17663.1"/>
    </source>
</evidence>
<dbReference type="STRING" id="1802301.A2664_03530"/>
<comment type="caution">
    <text evidence="2">The sequence shown here is derived from an EMBL/GenBank/DDBJ whole genome shotgun (WGS) entry which is preliminary data.</text>
</comment>
<keyword evidence="1" id="KW-0472">Membrane</keyword>
<reference evidence="2 3" key="1">
    <citation type="journal article" date="2016" name="Nat. Commun.">
        <title>Thousands of microbial genomes shed light on interconnected biogeochemical processes in an aquifer system.</title>
        <authorList>
            <person name="Anantharaman K."/>
            <person name="Brown C.T."/>
            <person name="Hug L.A."/>
            <person name="Sharon I."/>
            <person name="Castelle C.J."/>
            <person name="Probst A.J."/>
            <person name="Thomas B.C."/>
            <person name="Singh A."/>
            <person name="Wilkins M.J."/>
            <person name="Karaoz U."/>
            <person name="Brodie E.L."/>
            <person name="Williams K.H."/>
            <person name="Hubbard S.S."/>
            <person name="Banfield J.F."/>
        </authorList>
    </citation>
    <scope>NUCLEOTIDE SEQUENCE [LARGE SCALE GENOMIC DNA]</scope>
</reference>
<dbReference type="EMBL" id="MHRF01000013">
    <property type="protein sequence ID" value="OHA17663.1"/>
    <property type="molecule type" value="Genomic_DNA"/>
</dbReference>
<proteinExistence type="predicted"/>
<evidence type="ECO:0000256" key="1">
    <source>
        <dbReference type="SAM" id="Phobius"/>
    </source>
</evidence>
<sequence>MPNTKPFPPLALQLGVFVIAIILFTLLIKVDGELSWTMAVGHTVLYWSMLGGFLLWARRLSNNN</sequence>
<feature type="transmembrane region" description="Helical" evidence="1">
    <location>
        <begin position="34"/>
        <end position="57"/>
    </location>
</feature>
<gene>
    <name evidence="2" type="ORF">A2664_03530</name>
</gene>
<protein>
    <submittedName>
        <fullName evidence="2">Uncharacterized protein</fullName>
    </submittedName>
</protein>
<name>A0A1G2M1H6_9BACT</name>
<accession>A0A1G2M1H6</accession>